<protein>
    <submittedName>
        <fullName evidence="2">Deaminase</fullName>
    </submittedName>
</protein>
<dbReference type="GO" id="GO:0008703">
    <property type="term" value="F:5-amino-6-(5-phosphoribosylamino)uracil reductase activity"/>
    <property type="evidence" value="ECO:0007669"/>
    <property type="project" value="InterPro"/>
</dbReference>
<keyword evidence="3" id="KW-1185">Reference proteome</keyword>
<gene>
    <name evidence="2" type="ORF">DQQ10_01745</name>
</gene>
<dbReference type="InterPro" id="IPR024072">
    <property type="entry name" value="DHFR-like_dom_sf"/>
</dbReference>
<dbReference type="RefSeq" id="WP_112745072.1">
    <property type="nucleotide sequence ID" value="NZ_QMFY01000001.1"/>
</dbReference>
<evidence type="ECO:0000259" key="1">
    <source>
        <dbReference type="Pfam" id="PF01872"/>
    </source>
</evidence>
<dbReference type="Pfam" id="PF01872">
    <property type="entry name" value="RibD_C"/>
    <property type="match status" value="1"/>
</dbReference>
<dbReference type="PANTHER" id="PTHR38011">
    <property type="entry name" value="DIHYDROFOLATE REDUCTASE FAMILY PROTEIN (AFU_ORTHOLOGUE AFUA_8G06820)"/>
    <property type="match status" value="1"/>
</dbReference>
<proteinExistence type="predicted"/>
<evidence type="ECO:0000313" key="3">
    <source>
        <dbReference type="Proteomes" id="UP000251889"/>
    </source>
</evidence>
<dbReference type="GO" id="GO:0009231">
    <property type="term" value="P:riboflavin biosynthetic process"/>
    <property type="evidence" value="ECO:0007669"/>
    <property type="project" value="InterPro"/>
</dbReference>
<name>A0A364Y7A4_9BACT</name>
<sequence>MRKLIFVVHTSIDGFVAGEAGEFDELTQSPENLDFVCSLTDDADALLAGRVSFQMLDTYWPTAHLNQNASSSEVRYSNWYNSANKIVLSNSLRQEQARGITVISDHIVENVNALKNKTGKNILMFGSPSVYKLLAGLNVIDEYCIIMYPVLLGNGISLFDKPQDVKRMKLLNSTRFSQGEIAVHYSIGT</sequence>
<dbReference type="AlphaFoldDB" id="A0A364Y7A4"/>
<dbReference type="EMBL" id="QMFY01000001">
    <property type="protein sequence ID" value="RAW02857.1"/>
    <property type="molecule type" value="Genomic_DNA"/>
</dbReference>
<evidence type="ECO:0000313" key="2">
    <source>
        <dbReference type="EMBL" id="RAW02857.1"/>
    </source>
</evidence>
<dbReference type="Proteomes" id="UP000251889">
    <property type="component" value="Unassembled WGS sequence"/>
</dbReference>
<dbReference type="SUPFAM" id="SSF53597">
    <property type="entry name" value="Dihydrofolate reductase-like"/>
    <property type="match status" value="1"/>
</dbReference>
<dbReference type="OrthoDB" id="195113at2"/>
<feature type="domain" description="Bacterial bifunctional deaminase-reductase C-terminal" evidence="1">
    <location>
        <begin position="2"/>
        <end position="179"/>
    </location>
</feature>
<comment type="caution">
    <text evidence="2">The sequence shown here is derived from an EMBL/GenBank/DDBJ whole genome shotgun (WGS) entry which is preliminary data.</text>
</comment>
<dbReference type="PANTHER" id="PTHR38011:SF11">
    <property type="entry name" value="2,5-DIAMINO-6-RIBOSYLAMINO-4(3H)-PYRIMIDINONE 5'-PHOSPHATE REDUCTASE"/>
    <property type="match status" value="1"/>
</dbReference>
<dbReference type="Gene3D" id="3.40.430.10">
    <property type="entry name" value="Dihydrofolate Reductase, subunit A"/>
    <property type="match status" value="1"/>
</dbReference>
<organism evidence="2 3">
    <name type="scientific">Pseudochryseolinea flava</name>
    <dbReference type="NCBI Taxonomy" id="2059302"/>
    <lineage>
        <taxon>Bacteria</taxon>
        <taxon>Pseudomonadati</taxon>
        <taxon>Bacteroidota</taxon>
        <taxon>Cytophagia</taxon>
        <taxon>Cytophagales</taxon>
        <taxon>Fulvivirgaceae</taxon>
        <taxon>Pseudochryseolinea</taxon>
    </lineage>
</organism>
<dbReference type="InterPro" id="IPR050765">
    <property type="entry name" value="Riboflavin_Biosynth_HTPR"/>
</dbReference>
<dbReference type="InterPro" id="IPR002734">
    <property type="entry name" value="RibDG_C"/>
</dbReference>
<reference evidence="2 3" key="1">
    <citation type="submission" date="2018-06" db="EMBL/GenBank/DDBJ databases">
        <title>Chryseolinea flavus sp. nov., a member of the phylum Bacteroidetes isolated from soil.</title>
        <authorList>
            <person name="Li Y."/>
            <person name="Wang J."/>
        </authorList>
    </citation>
    <scope>NUCLEOTIDE SEQUENCE [LARGE SCALE GENOMIC DNA]</scope>
    <source>
        <strain evidence="2 3">SDU1-6</strain>
    </source>
</reference>
<accession>A0A364Y7A4</accession>